<dbReference type="Gene3D" id="3.40.30.10">
    <property type="entry name" value="Glutaredoxin"/>
    <property type="match status" value="1"/>
</dbReference>
<protein>
    <recommendedName>
        <fullName evidence="1">Thioredoxin domain-containing protein</fullName>
    </recommendedName>
</protein>
<dbReference type="InterPro" id="IPR050553">
    <property type="entry name" value="Thioredoxin_ResA/DsbE_sf"/>
</dbReference>
<dbReference type="CDD" id="cd02966">
    <property type="entry name" value="TlpA_like_family"/>
    <property type="match status" value="1"/>
</dbReference>
<dbReference type="InterPro" id="IPR036249">
    <property type="entry name" value="Thioredoxin-like_sf"/>
</dbReference>
<feature type="domain" description="Thioredoxin" evidence="1">
    <location>
        <begin position="188"/>
        <end position="335"/>
    </location>
</feature>
<dbReference type="Pfam" id="PF00578">
    <property type="entry name" value="AhpC-TSA"/>
    <property type="match status" value="1"/>
</dbReference>
<dbReference type="PANTHER" id="PTHR42852">
    <property type="entry name" value="THIOL:DISULFIDE INTERCHANGE PROTEIN DSBE"/>
    <property type="match status" value="1"/>
</dbReference>
<sequence length="336" mass="36674">MLDYIRTIRQNAAQPTSREEMMKSMQAIATATVEAADRALSQLKDSDDLFDEAATAKLQSLMMLSRLGNTAASSDLQSFAKSLIEGPSPALAVEAKRLLLVQEAQELFTKRDLEKAPAIIKQAGELLSANPDDAATAGLAMQLASTFDHMPGGEALSKQAYETFGPIFAKSKNDSIRQMAESFQGTLRRLSLPGNPMKITGTLLNGQPFDQSTVTGKIVLVDFWATWCGPCIAEIPNVLEQYEKYHSRGFEVVGISLDQERDALEKFVTDRKIPWPILFEPSEGSGWQHPLATYYGISGIPTVILIGKDGKVVSLNARGERLGELLDELFKDSSSA</sequence>
<dbReference type="PANTHER" id="PTHR42852:SF17">
    <property type="entry name" value="THIOREDOXIN-LIKE PROTEIN HI_1115"/>
    <property type="match status" value="1"/>
</dbReference>
<evidence type="ECO:0000259" key="1">
    <source>
        <dbReference type="PROSITE" id="PS51352"/>
    </source>
</evidence>
<name>X0SXA8_9ZZZZ</name>
<dbReference type="InterPro" id="IPR013766">
    <property type="entry name" value="Thioredoxin_domain"/>
</dbReference>
<accession>X0SXA8</accession>
<dbReference type="AlphaFoldDB" id="X0SXA8"/>
<dbReference type="GO" id="GO:0016491">
    <property type="term" value="F:oxidoreductase activity"/>
    <property type="evidence" value="ECO:0007669"/>
    <property type="project" value="InterPro"/>
</dbReference>
<proteinExistence type="predicted"/>
<feature type="non-terminal residue" evidence="2">
    <location>
        <position position="336"/>
    </location>
</feature>
<gene>
    <name evidence="2" type="ORF">S01H1_07336</name>
</gene>
<dbReference type="PROSITE" id="PS51352">
    <property type="entry name" value="THIOREDOXIN_2"/>
    <property type="match status" value="1"/>
</dbReference>
<dbReference type="SUPFAM" id="SSF52833">
    <property type="entry name" value="Thioredoxin-like"/>
    <property type="match status" value="1"/>
</dbReference>
<dbReference type="GO" id="GO:0016209">
    <property type="term" value="F:antioxidant activity"/>
    <property type="evidence" value="ECO:0007669"/>
    <property type="project" value="InterPro"/>
</dbReference>
<dbReference type="EMBL" id="BARS01003784">
    <property type="protein sequence ID" value="GAF68435.1"/>
    <property type="molecule type" value="Genomic_DNA"/>
</dbReference>
<comment type="caution">
    <text evidence="2">The sequence shown here is derived from an EMBL/GenBank/DDBJ whole genome shotgun (WGS) entry which is preliminary data.</text>
</comment>
<organism evidence="2">
    <name type="scientific">marine sediment metagenome</name>
    <dbReference type="NCBI Taxonomy" id="412755"/>
    <lineage>
        <taxon>unclassified sequences</taxon>
        <taxon>metagenomes</taxon>
        <taxon>ecological metagenomes</taxon>
    </lineage>
</organism>
<dbReference type="InterPro" id="IPR000866">
    <property type="entry name" value="AhpC/TSA"/>
</dbReference>
<evidence type="ECO:0000313" key="2">
    <source>
        <dbReference type="EMBL" id="GAF68435.1"/>
    </source>
</evidence>
<reference evidence="2" key="1">
    <citation type="journal article" date="2014" name="Front. Microbiol.">
        <title>High frequency of phylogenetically diverse reductive dehalogenase-homologous genes in deep subseafloor sedimentary metagenomes.</title>
        <authorList>
            <person name="Kawai M."/>
            <person name="Futagami T."/>
            <person name="Toyoda A."/>
            <person name="Takaki Y."/>
            <person name="Nishi S."/>
            <person name="Hori S."/>
            <person name="Arai W."/>
            <person name="Tsubouchi T."/>
            <person name="Morono Y."/>
            <person name="Uchiyama I."/>
            <person name="Ito T."/>
            <person name="Fujiyama A."/>
            <person name="Inagaki F."/>
            <person name="Takami H."/>
        </authorList>
    </citation>
    <scope>NUCLEOTIDE SEQUENCE</scope>
    <source>
        <strain evidence="2">Expedition CK06-06</strain>
    </source>
</reference>